<dbReference type="GO" id="GO:0002116">
    <property type="term" value="C:semaphorin receptor complex"/>
    <property type="evidence" value="ECO:0007669"/>
    <property type="project" value="TreeGrafter"/>
</dbReference>
<dbReference type="GO" id="GO:0008360">
    <property type="term" value="P:regulation of cell shape"/>
    <property type="evidence" value="ECO:0007669"/>
    <property type="project" value="TreeGrafter"/>
</dbReference>
<dbReference type="Pfam" id="PF20170">
    <property type="entry name" value="Plexin_RBD"/>
    <property type="match status" value="1"/>
</dbReference>
<dbReference type="SUPFAM" id="SSF48350">
    <property type="entry name" value="GTPase activation domain, GAP"/>
    <property type="match status" value="1"/>
</dbReference>
<feature type="signal peptide" evidence="3">
    <location>
        <begin position="1"/>
        <end position="21"/>
    </location>
</feature>
<organism evidence="5 6">
    <name type="scientific">Bugula neritina</name>
    <name type="common">Brown bryozoan</name>
    <name type="synonym">Sertularia neritina</name>
    <dbReference type="NCBI Taxonomy" id="10212"/>
    <lineage>
        <taxon>Eukaryota</taxon>
        <taxon>Metazoa</taxon>
        <taxon>Spiralia</taxon>
        <taxon>Lophotrochozoa</taxon>
        <taxon>Bryozoa</taxon>
        <taxon>Gymnolaemata</taxon>
        <taxon>Cheilostomatida</taxon>
        <taxon>Flustrina</taxon>
        <taxon>Buguloidea</taxon>
        <taxon>Bugulidae</taxon>
        <taxon>Bugula</taxon>
    </lineage>
</organism>
<reference evidence="5" key="1">
    <citation type="submission" date="2020-06" db="EMBL/GenBank/DDBJ databases">
        <title>Draft genome of Bugula neritina, a colonial animal packing powerful symbionts and potential medicines.</title>
        <authorList>
            <person name="Rayko M."/>
        </authorList>
    </citation>
    <scope>NUCLEOTIDE SEQUENCE [LARGE SCALE GENOMIC DNA]</scope>
    <source>
        <strain evidence="5">Kwan_BN1</strain>
    </source>
</reference>
<dbReference type="GO" id="GO:0005886">
    <property type="term" value="C:plasma membrane"/>
    <property type="evidence" value="ECO:0007669"/>
    <property type="project" value="TreeGrafter"/>
</dbReference>
<feature type="domain" description="PSI" evidence="4">
    <location>
        <begin position="334"/>
        <end position="383"/>
    </location>
</feature>
<dbReference type="SUPFAM" id="SSF81296">
    <property type="entry name" value="E set domains"/>
    <property type="match status" value="3"/>
</dbReference>
<dbReference type="InterPro" id="IPR008936">
    <property type="entry name" value="Rho_GTPase_activation_prot"/>
</dbReference>
<keyword evidence="2" id="KW-1133">Transmembrane helix</keyword>
<dbReference type="GO" id="GO:0008045">
    <property type="term" value="P:motor neuron axon guidance"/>
    <property type="evidence" value="ECO:0007669"/>
    <property type="project" value="TreeGrafter"/>
</dbReference>
<dbReference type="InterPro" id="IPR013783">
    <property type="entry name" value="Ig-like_fold"/>
</dbReference>
<dbReference type="InterPro" id="IPR046800">
    <property type="entry name" value="Plexin_RBD"/>
</dbReference>
<dbReference type="GO" id="GO:0030334">
    <property type="term" value="P:regulation of cell migration"/>
    <property type="evidence" value="ECO:0007669"/>
    <property type="project" value="TreeGrafter"/>
</dbReference>
<dbReference type="InterPro" id="IPR016201">
    <property type="entry name" value="PSI"/>
</dbReference>
<evidence type="ECO:0000313" key="5">
    <source>
        <dbReference type="EMBL" id="KAF6028582.1"/>
    </source>
</evidence>
<dbReference type="SMART" id="SM00423">
    <property type="entry name" value="PSI"/>
    <property type="match status" value="3"/>
</dbReference>
<feature type="chain" id="PRO_5029630193" evidence="3">
    <location>
        <begin position="22"/>
        <end position="1637"/>
    </location>
</feature>
<evidence type="ECO:0000256" key="2">
    <source>
        <dbReference type="SAM" id="Phobius"/>
    </source>
</evidence>
<evidence type="ECO:0000256" key="3">
    <source>
        <dbReference type="SAM" id="SignalP"/>
    </source>
</evidence>
<feature type="domain" description="PSI" evidence="4">
    <location>
        <begin position="637"/>
        <end position="684"/>
    </location>
</feature>
<dbReference type="InterPro" id="IPR014756">
    <property type="entry name" value="Ig_E-set"/>
</dbReference>
<dbReference type="Pfam" id="PF01833">
    <property type="entry name" value="TIG"/>
    <property type="match status" value="3"/>
</dbReference>
<dbReference type="InterPro" id="IPR002909">
    <property type="entry name" value="IPT_dom"/>
</dbReference>
<keyword evidence="2" id="KW-0472">Membrane</keyword>
<dbReference type="Proteomes" id="UP000593567">
    <property type="component" value="Unassembled WGS sequence"/>
</dbReference>
<keyword evidence="3" id="KW-0732">Signal</keyword>
<dbReference type="EMBL" id="VXIV02001936">
    <property type="protein sequence ID" value="KAF6028582.1"/>
    <property type="molecule type" value="Genomic_DNA"/>
</dbReference>
<dbReference type="Pfam" id="PF08337">
    <property type="entry name" value="Plexin_cytopl"/>
    <property type="match status" value="1"/>
</dbReference>
<feature type="domain" description="PSI" evidence="4">
    <location>
        <begin position="483"/>
        <end position="538"/>
    </location>
</feature>
<dbReference type="CDD" id="cd12205">
    <property type="entry name" value="RasGAP_plexin"/>
    <property type="match status" value="1"/>
</dbReference>
<gene>
    <name evidence="5" type="ORF">EB796_013121</name>
</gene>
<dbReference type="Gene3D" id="2.60.40.10">
    <property type="entry name" value="Immunoglobulins"/>
    <property type="match status" value="5"/>
</dbReference>
<dbReference type="GO" id="GO:0007162">
    <property type="term" value="P:negative regulation of cell adhesion"/>
    <property type="evidence" value="ECO:0007669"/>
    <property type="project" value="TreeGrafter"/>
</dbReference>
<name>A0A7J7JQE4_BUGNE</name>
<dbReference type="Gene3D" id="1.10.506.10">
    <property type="entry name" value="GTPase Activation - p120gap, domain 1"/>
    <property type="match status" value="1"/>
</dbReference>
<keyword evidence="2" id="KW-0812">Transmembrane</keyword>
<evidence type="ECO:0000259" key="4">
    <source>
        <dbReference type="SMART" id="SM00423"/>
    </source>
</evidence>
<dbReference type="InterPro" id="IPR031148">
    <property type="entry name" value="Plexin"/>
</dbReference>
<dbReference type="Gene3D" id="3.10.20.90">
    <property type="entry name" value="Phosphatidylinositol 3-kinase Catalytic Subunit, Chain A, domain 1"/>
    <property type="match status" value="1"/>
</dbReference>
<dbReference type="GO" id="GO:0097374">
    <property type="term" value="P:sensory neuron axon guidance"/>
    <property type="evidence" value="ECO:0007669"/>
    <property type="project" value="TreeGrafter"/>
</dbReference>
<dbReference type="OrthoDB" id="125363at2759"/>
<proteinExistence type="predicted"/>
<sequence>MGLKLAYRFLLVIIFVSSVSATLDLAILSDLKVNNSYTDVQSIYVDGYFLTLYVGDQVTPPPESSYDYHIGLYQLVNSQLSNIAIKRRFFRIQSQNDHLYMTAGVDNSAFGMFSASFNLCSSRECSRVSVNEQDFSLTGTENWCHSDISMTDELHAAFSDLDLDYTLAVIFQGTDLKAFICPSNLPLQTETVKLECFDNSGPFDNIHSAEIIMQASYVSIFVLQSNAHSTALCTFTQPINVVSGSTLQASSKLLFETSPVALAVTPVGADYIAFVCSASGQISKVYIQGDAAYKISQFAINPPITGAFSKMALGDDKLLLNTKERVILLDVKHTCAQHTDLCSCRAPKDPKCGWCVNSNKCSESNECVGIWMKADPSSNRICWNATFSPQSVARSNPEPLSITINDDMGADQFGLANAYRCIFGSTNITTAASSVSAQSLRCAQPSASSLALLPAGTLTLPVVVYHNVREDYLPLIVQYKVVICSDITRCDECVNSHNTCTWCINNHKCTKTTEIEQNCPHSLDDEAKSPFGSNGTCPTINMDTIRAPVNEMYPLLLSVKNFPTLSNQNYSCQVTQGDQSKILQATLNDQQSTVECSPYQYGVGFNSTSFLLNSFQVSVLVGDESWILASAQGKVYDCSYQVACTNCIQFAASTSCVWCQGSLSNRCVYSQCTQTENPILDQCPSLDILPQHVLPRFVPIEGGETLNINGKGLSVGGQDKTEVLVNGQMCTGITVTRLSLRNDSITCTIPKVQSRINATLKVVINGISWQRDTFITFYDPVLTGVNVVGTRDRHGPQAGGTDIRLSGVDLNYLNTTSWGVEFFLLEYPEEVYNLPQCTIEGAWIRCKTPPVDLVAKYMVRLRFTSEMITRVLDAKKGVFDYRPDSVINKVTPNYVIAWGGKQFTVSGTFLNSVSNPQAKFSGSNEVVSCIVVSAIKITCTYPEFEFPGLYEVILIMDGIDINNTTLPITVTTNPDIKGFTQGGKLILDGTNIDNVGTDEIQVFVGGEPCEIIKKESSTVICEIPDLDEKQQKENTDVTVSIYNVTRFALGSLNYDAVSPQASAKLGSNVIGGIVGGGSAAVIIMVIVAVLLFKRSRYHKQRYKTMVKHVDQLECNSRHEIKQAFAELQTDMSDLMSDLNVTGIPYWDYKNFTFKILFPGQTDHPSLHKLMTKRKTAVMQALDMFEHLINNKDFLVSFIHTLENQPTFTMPDKVQLAALLMVSLQHKMDYATCVIKELLTELIDASIKKKHPKLLLRRSESVVEKMLTHWLSLCLYKYLQDHAGTPLFMLFKAIKHQIDKGPVDALSGEARYSLSQERLLRLTVDTKPVTLDVILENGEKIQCKVNDCDTTTQVKEKILDVIYKNQAYSQRPTALDYNLEWHHGMVGVPICDEDLTSQTINGWKRLNTLSHYSIADNATMKLVSRHHAHSLHSDRSLDTDKLCDTMSSNKGTPKGTLNRSTAYSINNLQDHYVHSHISLWHLTIFSADNLPPTIKYLFDFLDQEAVKHGITDPEVVHVWKNNSLNLRFWVNIIKNPEFVFDIHKSEIVDASLSTIAQTFIDSCAMSESDFGADAPINKLLFARDRPKYRKMLQNMYSEIKNQPQLPESILNAHLSELSKKFSTKGDLPICSAIPITGD</sequence>
<evidence type="ECO:0000256" key="1">
    <source>
        <dbReference type="ARBA" id="ARBA00023180"/>
    </source>
</evidence>
<protein>
    <submittedName>
        <fullName evidence="5">PlexB</fullName>
    </submittedName>
</protein>
<feature type="transmembrane region" description="Helical" evidence="2">
    <location>
        <begin position="1069"/>
        <end position="1092"/>
    </location>
</feature>
<evidence type="ECO:0000313" key="6">
    <source>
        <dbReference type="Proteomes" id="UP000593567"/>
    </source>
</evidence>
<keyword evidence="1" id="KW-0325">Glycoprotein</keyword>
<dbReference type="PANTHER" id="PTHR22625:SF44">
    <property type="entry name" value="PLEXIN-B"/>
    <property type="match status" value="1"/>
</dbReference>
<dbReference type="GO" id="GO:0050772">
    <property type="term" value="P:positive regulation of axonogenesis"/>
    <property type="evidence" value="ECO:0007669"/>
    <property type="project" value="TreeGrafter"/>
</dbReference>
<comment type="caution">
    <text evidence="5">The sequence shown here is derived from an EMBL/GenBank/DDBJ whole genome shotgun (WGS) entry which is preliminary data.</text>
</comment>
<dbReference type="InterPro" id="IPR013548">
    <property type="entry name" value="Plexin_cytoplasmic_RasGAP_dom"/>
</dbReference>
<dbReference type="CDD" id="cd00603">
    <property type="entry name" value="IPT_PCSR"/>
    <property type="match status" value="1"/>
</dbReference>
<accession>A0A7J7JQE4</accession>
<dbReference type="GO" id="GO:0017154">
    <property type="term" value="F:semaphorin receptor activity"/>
    <property type="evidence" value="ECO:0007669"/>
    <property type="project" value="InterPro"/>
</dbReference>
<keyword evidence="6" id="KW-1185">Reference proteome</keyword>
<dbReference type="PANTHER" id="PTHR22625">
    <property type="entry name" value="PLEXIN"/>
    <property type="match status" value="1"/>
</dbReference>